<reference evidence="3" key="1">
    <citation type="submission" date="2021-02" db="EMBL/GenBank/DDBJ databases">
        <authorList>
            <person name="Nowell W R."/>
        </authorList>
    </citation>
    <scope>NUCLEOTIDE SEQUENCE</scope>
</reference>
<feature type="coiled-coil region" evidence="1">
    <location>
        <begin position="257"/>
        <end position="284"/>
    </location>
</feature>
<dbReference type="AlphaFoldDB" id="A0A814F7V8"/>
<dbReference type="InterPro" id="IPR036465">
    <property type="entry name" value="vWFA_dom_sf"/>
</dbReference>
<feature type="compositionally biased region" description="Low complexity" evidence="2">
    <location>
        <begin position="20"/>
        <end position="33"/>
    </location>
</feature>
<sequence>MMSRSTFLTTSTSPFDASETPSHPTTTNATTDRTSTLRFHHRLMPTISTNGRSHETVPIVFVQSATTSNDSLTTPTTTTTTAQHKSVVRLNPKLKRNLRGTRRSTGIQPDEVSLANATNDTPLNADDEEEDKVGACSQFLTIPGNESIESYDHNRTSPPKPVFKVSRLQPTFEENSRHSFEKLSISRADPFVMTSSPSPSPSPSNTFSNTSSIIFRPEEFILRRQPSDEDPPTVKRRQLDERVCILESLVRDKDSIILDLQRQLERVTRDLKDAEQQMYVLQRDKLTLIKTLTKLQDPKSSSGGGGGGGDRPTSPKRTGFITRSIFSTNNLCRLIEFNIPEGLFSFHTNDIEEKLFYKTDYVCQNKPIFRSIKYQNLYQFQSPNNRWWILYDTKNSTYKLGTYEWCNAWNAKPLLAMPLGMFQNPLGKQIKLQRWKHVIVHEKNNSYTYKSVSNVYLKCYYPSSTSHCQTNQLAFLFDLTETTNKDEFNQMKLLTKTLIWLLYNQTNISLSYYSDTFHIINTFDKKTSIKSLEHLYDSIDTIDKHNENSKQFFVSWPETIHNIVTKIFKRRFLLPINIINTTDEYQSLTTNNSTNDDDDEIYTEPYPLIYSDEDAIKTILNITTYSYRKKRSLKKSYNKLNHVLVILTSRSKYLYDYKQQDKQLAKFIATVPLRIVVIDFNKISNQNLAQYIHSAFIHYAKYALVSSPINYNYIETYEELGDVIHGNQLFNYYHRLCYPSEENLFKNNFRTTLIETYDSSTMECTLLTLFNNKNNNSTLKKKFDYTFYETPDRCFSAPVYRSLGDRNLYIQKISNGHWLIIRVDPLLPSTMSIQQKFASTTTSTLEPEFFYATDYANGPIVDNYNNATTIIDLPISVPHCSNTPGLDIIWESVDNQIFNDYSLHTPRQWISNSNKSDLISPICNKYKISCQTTKFDLLILIDSHNEYLLLIKTFLNIFFTLIEPYYHRFSLIILTSSTIDTFQYHIPLTSINTIYNNKNLIENFLSYIDDRNISLIQLNQHLERISNYLINNQEFLSNISTQQIILTISSRLNFNQTHIKEIIQRYTTIRYMVLDPYLKNDDYKHHNNQEREKFLSLLTSKPSYINLFSSYAAYRDLTFHTVFRLLESLCGYLQ</sequence>
<evidence type="ECO:0000256" key="1">
    <source>
        <dbReference type="SAM" id="Coils"/>
    </source>
</evidence>
<dbReference type="SUPFAM" id="SSF53300">
    <property type="entry name" value="vWA-like"/>
    <property type="match status" value="1"/>
</dbReference>
<gene>
    <name evidence="3" type="ORF">ZHD862_LOCUS11348</name>
</gene>
<feature type="region of interest" description="Disordered" evidence="2">
    <location>
        <begin position="296"/>
        <end position="318"/>
    </location>
</feature>
<proteinExistence type="predicted"/>
<evidence type="ECO:0000313" key="3">
    <source>
        <dbReference type="EMBL" id="CAF0977885.1"/>
    </source>
</evidence>
<feature type="compositionally biased region" description="Polar residues" evidence="2">
    <location>
        <begin position="1"/>
        <end position="15"/>
    </location>
</feature>
<feature type="region of interest" description="Disordered" evidence="2">
    <location>
        <begin position="191"/>
        <end position="210"/>
    </location>
</feature>
<feature type="region of interest" description="Disordered" evidence="2">
    <location>
        <begin position="99"/>
        <end position="131"/>
    </location>
</feature>
<evidence type="ECO:0008006" key="5">
    <source>
        <dbReference type="Google" id="ProtNLM"/>
    </source>
</evidence>
<name>A0A814F7V8_9BILA</name>
<keyword evidence="1" id="KW-0175">Coiled coil</keyword>
<organism evidence="3 4">
    <name type="scientific">Rotaria sordida</name>
    <dbReference type="NCBI Taxonomy" id="392033"/>
    <lineage>
        <taxon>Eukaryota</taxon>
        <taxon>Metazoa</taxon>
        <taxon>Spiralia</taxon>
        <taxon>Gnathifera</taxon>
        <taxon>Rotifera</taxon>
        <taxon>Eurotatoria</taxon>
        <taxon>Bdelloidea</taxon>
        <taxon>Philodinida</taxon>
        <taxon>Philodinidae</taxon>
        <taxon>Rotaria</taxon>
    </lineage>
</organism>
<accession>A0A814F7V8</accession>
<protein>
    <recommendedName>
        <fullName evidence="5">VWFA domain-containing protein</fullName>
    </recommendedName>
</protein>
<evidence type="ECO:0000313" key="4">
    <source>
        <dbReference type="Proteomes" id="UP000663864"/>
    </source>
</evidence>
<dbReference type="Proteomes" id="UP000663864">
    <property type="component" value="Unassembled WGS sequence"/>
</dbReference>
<feature type="region of interest" description="Disordered" evidence="2">
    <location>
        <begin position="1"/>
        <end position="33"/>
    </location>
</feature>
<dbReference type="EMBL" id="CAJNOT010000425">
    <property type="protein sequence ID" value="CAF0977885.1"/>
    <property type="molecule type" value="Genomic_DNA"/>
</dbReference>
<comment type="caution">
    <text evidence="3">The sequence shown here is derived from an EMBL/GenBank/DDBJ whole genome shotgun (WGS) entry which is preliminary data.</text>
</comment>
<evidence type="ECO:0000256" key="2">
    <source>
        <dbReference type="SAM" id="MobiDB-lite"/>
    </source>
</evidence>